<evidence type="ECO:0000313" key="1">
    <source>
        <dbReference type="EMBL" id="MEB4798121.1"/>
    </source>
</evidence>
<keyword evidence="2" id="KW-1185">Reference proteome</keyword>
<reference evidence="1 2" key="1">
    <citation type="submission" date="2023-03" db="EMBL/GenBank/DDBJ databases">
        <title>Bacillus Genome Sequencing.</title>
        <authorList>
            <person name="Dunlap C."/>
        </authorList>
    </citation>
    <scope>NUCLEOTIDE SEQUENCE [LARGE SCALE GENOMIC DNA]</scope>
    <source>
        <strain evidence="1 2">NRS-1351</strain>
    </source>
</reference>
<dbReference type="Proteomes" id="UP001355653">
    <property type="component" value="Unassembled WGS sequence"/>
</dbReference>
<name>A0ABU6DKT6_9BACL</name>
<proteinExistence type="predicted"/>
<evidence type="ECO:0000313" key="2">
    <source>
        <dbReference type="Proteomes" id="UP001355653"/>
    </source>
</evidence>
<organism evidence="1 2">
    <name type="scientific">Paenibacillus chondroitinus</name>
    <dbReference type="NCBI Taxonomy" id="59842"/>
    <lineage>
        <taxon>Bacteria</taxon>
        <taxon>Bacillati</taxon>
        <taxon>Bacillota</taxon>
        <taxon>Bacilli</taxon>
        <taxon>Bacillales</taxon>
        <taxon>Paenibacillaceae</taxon>
        <taxon>Paenibacillus</taxon>
    </lineage>
</organism>
<dbReference type="EMBL" id="JAROBY010000069">
    <property type="protein sequence ID" value="MEB4798121.1"/>
    <property type="molecule type" value="Genomic_DNA"/>
</dbReference>
<protein>
    <submittedName>
        <fullName evidence="1">Uncharacterized protein</fullName>
    </submittedName>
</protein>
<dbReference type="RefSeq" id="WP_127457949.1">
    <property type="nucleotide sequence ID" value="NZ_JAROBY010000069.1"/>
</dbReference>
<gene>
    <name evidence="1" type="ORF">P5G65_29870</name>
</gene>
<accession>A0ABU6DKT6</accession>
<sequence>MAEHERKNERIVLPILFDDDEDDVGPLLDDVRSDQAEAGYFIEAMKRAGVEREKIAETLVQLTKVYIMPPYEATRIYYEFKDENEQE</sequence>
<comment type="caution">
    <text evidence="1">The sequence shown here is derived from an EMBL/GenBank/DDBJ whole genome shotgun (WGS) entry which is preliminary data.</text>
</comment>